<dbReference type="PROSITE" id="PS01124">
    <property type="entry name" value="HTH_ARAC_FAMILY_2"/>
    <property type="match status" value="1"/>
</dbReference>
<protein>
    <submittedName>
        <fullName evidence="5">AraC family transcriptional regulator</fullName>
    </submittedName>
</protein>
<evidence type="ECO:0000259" key="4">
    <source>
        <dbReference type="PROSITE" id="PS01124"/>
    </source>
</evidence>
<keyword evidence="3" id="KW-0804">Transcription</keyword>
<name>A0ABU9BLG0_9BURK</name>
<dbReference type="RefSeq" id="WP_341424961.1">
    <property type="nucleotide sequence ID" value="NZ_JBBUTG010000003.1"/>
</dbReference>
<evidence type="ECO:0000313" key="6">
    <source>
        <dbReference type="Proteomes" id="UP001371218"/>
    </source>
</evidence>
<comment type="caution">
    <text evidence="5">The sequence shown here is derived from an EMBL/GenBank/DDBJ whole genome shotgun (WGS) entry which is preliminary data.</text>
</comment>
<dbReference type="InterPro" id="IPR018060">
    <property type="entry name" value="HTH_AraC"/>
</dbReference>
<keyword evidence="6" id="KW-1185">Reference proteome</keyword>
<sequence length="360" mass="39706">MSPTHPHDTLHLPPLERARVVGAYAATAVETAQALGADLRRLGEACGQALTQPLPDLSVRQYLHLLDAAANQLGEPTFGLQVGQRMRLATFAGYGLVLCTCRDFRAAAAQTCRFEGLAHDLGRSEIVERQGVAHYYWHSPWLDLPNARLLSESVVAGIRAFAHWLAGGTLPASEVRFTHPKPAEVPIEAYERALGVPVSFGAPVTELRFPAAVLDAHIPHADTSLFPELERLAGEKLAARDRESHEPPLLRQVREHIHQRLMHDRATLGEVAAAMALSARSLQRRLTQAGVPFTALVDDTRRELAQRYLRDTRLSLTEVAFLLGYRQQSSFNHAFRAWFDCTPAAWRVQAQAAAPARRAA</sequence>
<gene>
    <name evidence="5" type="ORF">AACH06_07155</name>
</gene>
<dbReference type="InterPro" id="IPR032687">
    <property type="entry name" value="AraC-type_N"/>
</dbReference>
<keyword evidence="1" id="KW-0805">Transcription regulation</keyword>
<keyword evidence="2" id="KW-0238">DNA-binding</keyword>
<accession>A0ABU9BLG0</accession>
<evidence type="ECO:0000313" key="5">
    <source>
        <dbReference type="EMBL" id="MEK8030601.1"/>
    </source>
</evidence>
<dbReference type="PANTHER" id="PTHR47894:SF1">
    <property type="entry name" value="HTH-TYPE TRANSCRIPTIONAL REGULATOR VQSM"/>
    <property type="match status" value="1"/>
</dbReference>
<reference evidence="5 6" key="1">
    <citation type="submission" date="2024-04" db="EMBL/GenBank/DDBJ databases">
        <title>Novel species of the genus Ideonella isolated from streams.</title>
        <authorList>
            <person name="Lu H."/>
        </authorList>
    </citation>
    <scope>NUCLEOTIDE SEQUENCE [LARGE SCALE GENOMIC DNA]</scope>
    <source>
        <strain evidence="5 6">DXS29W</strain>
    </source>
</reference>
<dbReference type="Pfam" id="PF12833">
    <property type="entry name" value="HTH_18"/>
    <property type="match status" value="1"/>
</dbReference>
<evidence type="ECO:0000256" key="3">
    <source>
        <dbReference type="ARBA" id="ARBA00023163"/>
    </source>
</evidence>
<dbReference type="Gene3D" id="1.10.10.60">
    <property type="entry name" value="Homeodomain-like"/>
    <property type="match status" value="1"/>
</dbReference>
<dbReference type="SMART" id="SM00342">
    <property type="entry name" value="HTH_ARAC"/>
    <property type="match status" value="1"/>
</dbReference>
<organism evidence="5 6">
    <name type="scientific">Ideonella lacteola</name>
    <dbReference type="NCBI Taxonomy" id="2984193"/>
    <lineage>
        <taxon>Bacteria</taxon>
        <taxon>Pseudomonadati</taxon>
        <taxon>Pseudomonadota</taxon>
        <taxon>Betaproteobacteria</taxon>
        <taxon>Burkholderiales</taxon>
        <taxon>Sphaerotilaceae</taxon>
        <taxon>Ideonella</taxon>
    </lineage>
</organism>
<dbReference type="Pfam" id="PF12625">
    <property type="entry name" value="Arabinose_bd"/>
    <property type="match status" value="1"/>
</dbReference>
<dbReference type="InterPro" id="IPR009057">
    <property type="entry name" value="Homeodomain-like_sf"/>
</dbReference>
<dbReference type="SUPFAM" id="SSF46689">
    <property type="entry name" value="Homeodomain-like"/>
    <property type="match status" value="1"/>
</dbReference>
<dbReference type="EMBL" id="JBBUTG010000003">
    <property type="protein sequence ID" value="MEK8030601.1"/>
    <property type="molecule type" value="Genomic_DNA"/>
</dbReference>
<proteinExistence type="predicted"/>
<evidence type="ECO:0000256" key="1">
    <source>
        <dbReference type="ARBA" id="ARBA00023015"/>
    </source>
</evidence>
<evidence type="ECO:0000256" key="2">
    <source>
        <dbReference type="ARBA" id="ARBA00023125"/>
    </source>
</evidence>
<feature type="domain" description="HTH araC/xylS-type" evidence="4">
    <location>
        <begin position="251"/>
        <end position="349"/>
    </location>
</feature>
<dbReference type="PANTHER" id="PTHR47894">
    <property type="entry name" value="HTH-TYPE TRANSCRIPTIONAL REGULATOR GADX"/>
    <property type="match status" value="1"/>
</dbReference>
<dbReference type="Proteomes" id="UP001371218">
    <property type="component" value="Unassembled WGS sequence"/>
</dbReference>